<feature type="compositionally biased region" description="Basic and acidic residues" evidence="1">
    <location>
        <begin position="77"/>
        <end position="91"/>
    </location>
</feature>
<protein>
    <submittedName>
        <fullName evidence="3">Uncharacterized protein</fullName>
    </submittedName>
</protein>
<evidence type="ECO:0000313" key="3">
    <source>
        <dbReference type="WBParaSite" id="L893_g10582.t1"/>
    </source>
</evidence>
<dbReference type="WBParaSite" id="L893_g10582.t1">
    <property type="protein sequence ID" value="L893_g10582.t1"/>
    <property type="gene ID" value="L893_g10582"/>
</dbReference>
<evidence type="ECO:0000256" key="1">
    <source>
        <dbReference type="SAM" id="MobiDB-lite"/>
    </source>
</evidence>
<dbReference type="Proteomes" id="UP000095287">
    <property type="component" value="Unplaced"/>
</dbReference>
<organism evidence="2 3">
    <name type="scientific">Steinernema glaseri</name>
    <dbReference type="NCBI Taxonomy" id="37863"/>
    <lineage>
        <taxon>Eukaryota</taxon>
        <taxon>Metazoa</taxon>
        <taxon>Ecdysozoa</taxon>
        <taxon>Nematoda</taxon>
        <taxon>Chromadorea</taxon>
        <taxon>Rhabditida</taxon>
        <taxon>Tylenchina</taxon>
        <taxon>Panagrolaimomorpha</taxon>
        <taxon>Strongyloidoidea</taxon>
        <taxon>Steinernematidae</taxon>
        <taxon>Steinernema</taxon>
    </lineage>
</organism>
<accession>A0A1I7XXE5</accession>
<evidence type="ECO:0000313" key="2">
    <source>
        <dbReference type="Proteomes" id="UP000095287"/>
    </source>
</evidence>
<proteinExistence type="predicted"/>
<reference evidence="3" key="1">
    <citation type="submission" date="2016-11" db="UniProtKB">
        <authorList>
            <consortium name="WormBaseParasite"/>
        </authorList>
    </citation>
    <scope>IDENTIFICATION</scope>
</reference>
<feature type="region of interest" description="Disordered" evidence="1">
    <location>
        <begin position="1"/>
        <end position="91"/>
    </location>
</feature>
<name>A0A1I7XXE5_9BILA</name>
<dbReference type="AlphaFoldDB" id="A0A1I7XXE5"/>
<keyword evidence="2" id="KW-1185">Reference proteome</keyword>
<sequence length="162" mass="17921">MNPHERSDAVGGAPPRASPRRSKKEKPRSSPAPRSIDPSPRRKKVAVSQTEKCDARPYGGGQYFRGGTHTGSSAAPRDGRDGLDCRRSTTDRPPRLLGDGLCVGECLWRRIGMLLEVIDAFRVSRVKKDVASRSWIPSEYPPGRQNSCRMVGGPIYFIWDDS</sequence>